<dbReference type="Pfam" id="PF13673">
    <property type="entry name" value="Acetyltransf_10"/>
    <property type="match status" value="1"/>
</dbReference>
<dbReference type="CDD" id="cd04301">
    <property type="entry name" value="NAT_SF"/>
    <property type="match status" value="1"/>
</dbReference>
<evidence type="ECO:0000313" key="2">
    <source>
        <dbReference type="EMBL" id="KAJ9151471.1"/>
    </source>
</evidence>
<comment type="caution">
    <text evidence="2">The sequence shown here is derived from an EMBL/GenBank/DDBJ whole genome shotgun (WGS) entry which is preliminary data.</text>
</comment>
<dbReference type="InterPro" id="IPR016181">
    <property type="entry name" value="Acyl_CoA_acyltransferase"/>
</dbReference>
<sequence length="252" mass="28047">MPPFAITPCTLPDGPQIARNNVLAFWTDATWVQCWRGKPRDYVAAQAAKRGKANLLRDRAHRRHLIAVDEGTGEVVGYARWLLPCSVEATGESEGIGKHGGKGCGCEALWREGRVPDVEEEVRVEAERESAGADWEVDDLGGLDGPIRGMERRLLEGRRYMVLDYLCVPPEFRRRGIASALVRRGLEETDRLGLDTFVMSMRAGVSVYQKAGFVLLDHVLIDASSRGGDRDYGAWFLERKCTSREGDEPSSR</sequence>
<dbReference type="InterPro" id="IPR052523">
    <property type="entry name" value="Trichothecene_AcTrans"/>
</dbReference>
<feature type="domain" description="N-acetyltransferase" evidence="1">
    <location>
        <begin position="108"/>
        <end position="242"/>
    </location>
</feature>
<accession>A0AA38VUH3</accession>
<organism evidence="2 3">
    <name type="scientific">Coniochaeta hoffmannii</name>
    <dbReference type="NCBI Taxonomy" id="91930"/>
    <lineage>
        <taxon>Eukaryota</taxon>
        <taxon>Fungi</taxon>
        <taxon>Dikarya</taxon>
        <taxon>Ascomycota</taxon>
        <taxon>Pezizomycotina</taxon>
        <taxon>Sordariomycetes</taxon>
        <taxon>Sordariomycetidae</taxon>
        <taxon>Coniochaetales</taxon>
        <taxon>Coniochaetaceae</taxon>
        <taxon>Coniochaeta</taxon>
    </lineage>
</organism>
<dbReference type="AlphaFoldDB" id="A0AA38VUH3"/>
<protein>
    <submittedName>
        <fullName evidence="2">Acyl-CoA N-acyltransferase</fullName>
    </submittedName>
</protein>
<dbReference type="PANTHER" id="PTHR42791:SF2">
    <property type="entry name" value="N-ACETYLTRANSFERASE DOMAIN-CONTAINING PROTEIN"/>
    <property type="match status" value="1"/>
</dbReference>
<evidence type="ECO:0000313" key="3">
    <source>
        <dbReference type="Proteomes" id="UP001174691"/>
    </source>
</evidence>
<reference evidence="2" key="1">
    <citation type="submission" date="2022-07" db="EMBL/GenBank/DDBJ databases">
        <title>Fungi with potential for degradation of polypropylene.</title>
        <authorList>
            <person name="Gostincar C."/>
        </authorList>
    </citation>
    <scope>NUCLEOTIDE SEQUENCE</scope>
    <source>
        <strain evidence="2">EXF-13287</strain>
    </source>
</reference>
<dbReference type="InterPro" id="IPR000182">
    <property type="entry name" value="GNAT_dom"/>
</dbReference>
<dbReference type="PANTHER" id="PTHR42791">
    <property type="entry name" value="GNAT FAMILY ACETYLTRANSFERASE"/>
    <property type="match status" value="1"/>
</dbReference>
<proteinExistence type="predicted"/>
<evidence type="ECO:0000259" key="1">
    <source>
        <dbReference type="PROSITE" id="PS51186"/>
    </source>
</evidence>
<dbReference type="GO" id="GO:0016747">
    <property type="term" value="F:acyltransferase activity, transferring groups other than amino-acyl groups"/>
    <property type="evidence" value="ECO:0007669"/>
    <property type="project" value="InterPro"/>
</dbReference>
<dbReference type="PROSITE" id="PS51186">
    <property type="entry name" value="GNAT"/>
    <property type="match status" value="1"/>
</dbReference>
<keyword evidence="3" id="KW-1185">Reference proteome</keyword>
<dbReference type="EMBL" id="JANBVN010000064">
    <property type="protein sequence ID" value="KAJ9151471.1"/>
    <property type="molecule type" value="Genomic_DNA"/>
</dbReference>
<name>A0AA38VUH3_9PEZI</name>
<gene>
    <name evidence="2" type="ORF">NKR19_g4897</name>
</gene>
<dbReference type="SUPFAM" id="SSF55729">
    <property type="entry name" value="Acyl-CoA N-acyltransferases (Nat)"/>
    <property type="match status" value="1"/>
</dbReference>
<dbReference type="Gene3D" id="3.40.630.30">
    <property type="match status" value="1"/>
</dbReference>
<dbReference type="Proteomes" id="UP001174691">
    <property type="component" value="Unassembled WGS sequence"/>
</dbReference>